<dbReference type="EMBL" id="JANBTX010000531">
    <property type="protein sequence ID" value="KAJ2681869.1"/>
    <property type="molecule type" value="Genomic_DNA"/>
</dbReference>
<feature type="domain" description="BZIP" evidence="2">
    <location>
        <begin position="141"/>
        <end position="187"/>
    </location>
</feature>
<evidence type="ECO:0000313" key="4">
    <source>
        <dbReference type="Proteomes" id="UP001151516"/>
    </source>
</evidence>
<comment type="caution">
    <text evidence="3">The sequence shown here is derived from an EMBL/GenBank/DDBJ whole genome shotgun (WGS) entry which is preliminary data.</text>
</comment>
<gene>
    <name evidence="3" type="ORF">IWW39_006209</name>
</gene>
<feature type="compositionally biased region" description="Pro residues" evidence="1">
    <location>
        <begin position="213"/>
        <end position="224"/>
    </location>
</feature>
<dbReference type="Proteomes" id="UP001151516">
    <property type="component" value="Unassembled WGS sequence"/>
</dbReference>
<feature type="region of interest" description="Disordered" evidence="1">
    <location>
        <begin position="194"/>
        <end position="243"/>
    </location>
</feature>
<dbReference type="InterPro" id="IPR004827">
    <property type="entry name" value="bZIP"/>
</dbReference>
<dbReference type="CDD" id="cd14686">
    <property type="entry name" value="bZIP"/>
    <property type="match status" value="1"/>
</dbReference>
<feature type="compositionally biased region" description="Polar residues" evidence="1">
    <location>
        <begin position="135"/>
        <end position="145"/>
    </location>
</feature>
<organism evidence="3 4">
    <name type="scientific">Coemansia spiralis</name>
    <dbReference type="NCBI Taxonomy" id="417178"/>
    <lineage>
        <taxon>Eukaryota</taxon>
        <taxon>Fungi</taxon>
        <taxon>Fungi incertae sedis</taxon>
        <taxon>Zoopagomycota</taxon>
        <taxon>Kickxellomycotina</taxon>
        <taxon>Kickxellomycetes</taxon>
        <taxon>Kickxellales</taxon>
        <taxon>Kickxellaceae</taxon>
        <taxon>Coemansia</taxon>
    </lineage>
</organism>
<sequence>MTVGRSPRDDRKPRSSTAYRSNASPDSSSGPSPNTSPSRSARANEAITAPTSTLNHPPRPHLDYSSPAFSSDSDNNNDQGVSRRAHSARGSVVTRATSAATGGINTATTSRSTGVAASSSTTTDYWKDDLSNLLTPQTVVEQAQVQRRKRNREAARRSRQKQKERERELVERQTQLSERLKFLEQELVEWRTMNANAPKRAPNTPAVGGPVDSQPPPSPQPATLPPLEQQQPPPPLPPLKLIDPGHVLASEDSELAGNINHVYDLTMETLQIIGQLQLQLDEITKELNDMIGSSS</sequence>
<dbReference type="Pfam" id="PF07716">
    <property type="entry name" value="bZIP_2"/>
    <property type="match status" value="1"/>
</dbReference>
<reference evidence="3" key="1">
    <citation type="submission" date="2022-07" db="EMBL/GenBank/DDBJ databases">
        <title>Phylogenomic reconstructions and comparative analyses of Kickxellomycotina fungi.</title>
        <authorList>
            <person name="Reynolds N.K."/>
            <person name="Stajich J.E."/>
            <person name="Barry K."/>
            <person name="Grigoriev I.V."/>
            <person name="Crous P."/>
            <person name="Smith M.E."/>
        </authorList>
    </citation>
    <scope>NUCLEOTIDE SEQUENCE</scope>
    <source>
        <strain evidence="3">CBS 109367</strain>
    </source>
</reference>
<dbReference type="InterPro" id="IPR046347">
    <property type="entry name" value="bZIP_sf"/>
</dbReference>
<feature type="compositionally biased region" description="Basic and acidic residues" evidence="1">
    <location>
        <begin position="1"/>
        <end position="13"/>
    </location>
</feature>
<feature type="compositionally biased region" description="Polar residues" evidence="1">
    <location>
        <begin position="67"/>
        <end position="80"/>
    </location>
</feature>
<dbReference type="Gene3D" id="1.20.5.170">
    <property type="match status" value="1"/>
</dbReference>
<accession>A0A9W8G9F0</accession>
<protein>
    <recommendedName>
        <fullName evidence="2">BZIP domain-containing protein</fullName>
    </recommendedName>
</protein>
<dbReference type="GO" id="GO:0003700">
    <property type="term" value="F:DNA-binding transcription factor activity"/>
    <property type="evidence" value="ECO:0007669"/>
    <property type="project" value="InterPro"/>
</dbReference>
<name>A0A9W8G9F0_9FUNG</name>
<evidence type="ECO:0000313" key="3">
    <source>
        <dbReference type="EMBL" id="KAJ2681869.1"/>
    </source>
</evidence>
<dbReference type="AlphaFoldDB" id="A0A9W8G9F0"/>
<proteinExistence type="predicted"/>
<feature type="region of interest" description="Disordered" evidence="1">
    <location>
        <begin position="1"/>
        <end position="122"/>
    </location>
</feature>
<dbReference type="PROSITE" id="PS50217">
    <property type="entry name" value="BZIP"/>
    <property type="match status" value="1"/>
</dbReference>
<feature type="compositionally biased region" description="Basic and acidic residues" evidence="1">
    <location>
        <begin position="152"/>
        <end position="171"/>
    </location>
</feature>
<keyword evidence="4" id="KW-1185">Reference proteome</keyword>
<evidence type="ECO:0000256" key="1">
    <source>
        <dbReference type="SAM" id="MobiDB-lite"/>
    </source>
</evidence>
<evidence type="ECO:0000259" key="2">
    <source>
        <dbReference type="PROSITE" id="PS50217"/>
    </source>
</evidence>
<dbReference type="OrthoDB" id="5592927at2759"/>
<feature type="region of interest" description="Disordered" evidence="1">
    <location>
        <begin position="135"/>
        <end position="173"/>
    </location>
</feature>
<dbReference type="PROSITE" id="PS00036">
    <property type="entry name" value="BZIP_BASIC"/>
    <property type="match status" value="1"/>
</dbReference>
<feature type="compositionally biased region" description="Low complexity" evidence="1">
    <location>
        <begin position="21"/>
        <end position="40"/>
    </location>
</feature>
<feature type="compositionally biased region" description="Polar residues" evidence="1">
    <location>
        <begin position="94"/>
        <end position="105"/>
    </location>
</feature>
<dbReference type="SUPFAM" id="SSF57959">
    <property type="entry name" value="Leucine zipper domain"/>
    <property type="match status" value="1"/>
</dbReference>
<feature type="compositionally biased region" description="Low complexity" evidence="1">
    <location>
        <begin position="106"/>
        <end position="122"/>
    </location>
</feature>